<accession>A0AA41SC12</accession>
<evidence type="ECO:0000313" key="3">
    <source>
        <dbReference type="Proteomes" id="UP001177140"/>
    </source>
</evidence>
<keyword evidence="3" id="KW-1185">Reference proteome</keyword>
<name>A0AA41SC12_PAPNU</name>
<reference evidence="2" key="1">
    <citation type="submission" date="2022-03" db="EMBL/GenBank/DDBJ databases">
        <title>A functionally conserved STORR gene fusion in Papaver species that diverged 16.8 million years ago.</title>
        <authorList>
            <person name="Catania T."/>
        </authorList>
    </citation>
    <scope>NUCLEOTIDE SEQUENCE</scope>
    <source>
        <strain evidence="2">S-191538</strain>
    </source>
</reference>
<organism evidence="2 3">
    <name type="scientific">Papaver nudicaule</name>
    <name type="common">Iceland poppy</name>
    <dbReference type="NCBI Taxonomy" id="74823"/>
    <lineage>
        <taxon>Eukaryota</taxon>
        <taxon>Viridiplantae</taxon>
        <taxon>Streptophyta</taxon>
        <taxon>Embryophyta</taxon>
        <taxon>Tracheophyta</taxon>
        <taxon>Spermatophyta</taxon>
        <taxon>Magnoliopsida</taxon>
        <taxon>Ranunculales</taxon>
        <taxon>Papaveraceae</taxon>
        <taxon>Papaveroideae</taxon>
        <taxon>Papaver</taxon>
    </lineage>
</organism>
<gene>
    <name evidence="2" type="ORF">MKW94_029360</name>
</gene>
<protein>
    <submittedName>
        <fullName evidence="2">Uncharacterized protein</fullName>
    </submittedName>
</protein>
<dbReference type="EMBL" id="JAJJMA010099686">
    <property type="protein sequence ID" value="MCL7030298.1"/>
    <property type="molecule type" value="Genomic_DNA"/>
</dbReference>
<comment type="caution">
    <text evidence="2">The sequence shown here is derived from an EMBL/GenBank/DDBJ whole genome shotgun (WGS) entry which is preliminary data.</text>
</comment>
<feature type="compositionally biased region" description="Polar residues" evidence="1">
    <location>
        <begin position="1"/>
        <end position="19"/>
    </location>
</feature>
<evidence type="ECO:0000313" key="2">
    <source>
        <dbReference type="EMBL" id="MCL7030298.1"/>
    </source>
</evidence>
<feature type="region of interest" description="Disordered" evidence="1">
    <location>
        <begin position="1"/>
        <end position="35"/>
    </location>
</feature>
<evidence type="ECO:0000256" key="1">
    <source>
        <dbReference type="SAM" id="MobiDB-lite"/>
    </source>
</evidence>
<feature type="region of interest" description="Disordered" evidence="1">
    <location>
        <begin position="64"/>
        <end position="95"/>
    </location>
</feature>
<proteinExistence type="predicted"/>
<dbReference type="Proteomes" id="UP001177140">
    <property type="component" value="Unassembled WGS sequence"/>
</dbReference>
<sequence length="95" mass="10993">MSPRRSTASSLDCSTSATQPIKDVLEDKKPMNNKQFSRTNSFRTKRRIKVKSFSLFRSMKWRKSCEVDEGEEGKTPSGDNNQTKRKNINVFIKMD</sequence>
<dbReference type="AlphaFoldDB" id="A0AA41SC12"/>